<sequence>MERNILTTKLKDKIPCRDIRDNAGIEDVVTFATKQLLLKVVWGHVATFDYNTWPKRITDCQLRNGKTSRGRQGKRRGDDSTGSQETREHHEED</sequence>
<keyword evidence="2" id="KW-0255">Endonuclease</keyword>
<organism evidence="2 3">
    <name type="scientific">Elysia marginata</name>
    <dbReference type="NCBI Taxonomy" id="1093978"/>
    <lineage>
        <taxon>Eukaryota</taxon>
        <taxon>Metazoa</taxon>
        <taxon>Spiralia</taxon>
        <taxon>Lophotrochozoa</taxon>
        <taxon>Mollusca</taxon>
        <taxon>Gastropoda</taxon>
        <taxon>Heterobranchia</taxon>
        <taxon>Euthyneura</taxon>
        <taxon>Panpulmonata</taxon>
        <taxon>Sacoglossa</taxon>
        <taxon>Placobranchoidea</taxon>
        <taxon>Plakobranchidae</taxon>
        <taxon>Elysia</taxon>
    </lineage>
</organism>
<accession>A0AAV4IXH3</accession>
<comment type="caution">
    <text evidence="2">The sequence shown here is derived from an EMBL/GenBank/DDBJ whole genome shotgun (WGS) entry which is preliminary data.</text>
</comment>
<proteinExistence type="predicted"/>
<evidence type="ECO:0000313" key="3">
    <source>
        <dbReference type="Proteomes" id="UP000762676"/>
    </source>
</evidence>
<keyword evidence="3" id="KW-1185">Reference proteome</keyword>
<feature type="region of interest" description="Disordered" evidence="1">
    <location>
        <begin position="61"/>
        <end position="93"/>
    </location>
</feature>
<gene>
    <name evidence="2" type="ORF">ElyMa_004917000</name>
</gene>
<dbReference type="AlphaFoldDB" id="A0AAV4IXH3"/>
<feature type="compositionally biased region" description="Basic and acidic residues" evidence="1">
    <location>
        <begin position="75"/>
        <end position="93"/>
    </location>
</feature>
<dbReference type="GO" id="GO:0004519">
    <property type="term" value="F:endonuclease activity"/>
    <property type="evidence" value="ECO:0007669"/>
    <property type="project" value="UniProtKB-KW"/>
</dbReference>
<protein>
    <submittedName>
        <fullName evidence="2">Endonuclease-reverse transcriptase</fullName>
    </submittedName>
</protein>
<evidence type="ECO:0000256" key="1">
    <source>
        <dbReference type="SAM" id="MobiDB-lite"/>
    </source>
</evidence>
<reference evidence="2 3" key="1">
    <citation type="journal article" date="2021" name="Elife">
        <title>Chloroplast acquisition without the gene transfer in kleptoplastic sea slugs, Plakobranchus ocellatus.</title>
        <authorList>
            <person name="Maeda T."/>
            <person name="Takahashi S."/>
            <person name="Yoshida T."/>
            <person name="Shimamura S."/>
            <person name="Takaki Y."/>
            <person name="Nagai Y."/>
            <person name="Toyoda A."/>
            <person name="Suzuki Y."/>
            <person name="Arimoto A."/>
            <person name="Ishii H."/>
            <person name="Satoh N."/>
            <person name="Nishiyama T."/>
            <person name="Hasebe M."/>
            <person name="Maruyama T."/>
            <person name="Minagawa J."/>
            <person name="Obokata J."/>
            <person name="Shigenobu S."/>
        </authorList>
    </citation>
    <scope>NUCLEOTIDE SEQUENCE [LARGE SCALE GENOMIC DNA]</scope>
</reference>
<keyword evidence="2" id="KW-0540">Nuclease</keyword>
<dbReference type="EMBL" id="BMAT01009850">
    <property type="protein sequence ID" value="GFS14836.1"/>
    <property type="molecule type" value="Genomic_DNA"/>
</dbReference>
<evidence type="ECO:0000313" key="2">
    <source>
        <dbReference type="EMBL" id="GFS14836.1"/>
    </source>
</evidence>
<dbReference type="Proteomes" id="UP000762676">
    <property type="component" value="Unassembled WGS sequence"/>
</dbReference>
<name>A0AAV4IXH3_9GAST</name>
<keyword evidence="2" id="KW-0378">Hydrolase</keyword>